<organism evidence="3 4">
    <name type="scientific">Candidatus Enterococcus ferrettii</name>
    <dbReference type="NCBI Taxonomy" id="2815324"/>
    <lineage>
        <taxon>Bacteria</taxon>
        <taxon>Bacillati</taxon>
        <taxon>Bacillota</taxon>
        <taxon>Bacilli</taxon>
        <taxon>Lactobacillales</taxon>
        <taxon>Enterococcaceae</taxon>
        <taxon>Enterococcus</taxon>
    </lineage>
</organism>
<dbReference type="InterPro" id="IPR032834">
    <property type="entry name" value="NatK-like_C"/>
</dbReference>
<feature type="transmembrane region" description="Helical" evidence="1">
    <location>
        <begin position="205"/>
        <end position="223"/>
    </location>
</feature>
<dbReference type="EMBL" id="JAFREL020000001">
    <property type="protein sequence ID" value="MEO1768857.1"/>
    <property type="molecule type" value="Genomic_DNA"/>
</dbReference>
<dbReference type="Gene3D" id="3.30.565.10">
    <property type="entry name" value="Histidine kinase-like ATPase, C-terminal domain"/>
    <property type="match status" value="1"/>
</dbReference>
<evidence type="ECO:0000259" key="2">
    <source>
        <dbReference type="Pfam" id="PF14501"/>
    </source>
</evidence>
<dbReference type="SUPFAM" id="SSF55874">
    <property type="entry name" value="ATPase domain of HSP90 chaperone/DNA topoisomerase II/histidine kinase"/>
    <property type="match status" value="1"/>
</dbReference>
<feature type="domain" description="Sensor histidine kinase NatK-like C-terminal" evidence="2">
    <location>
        <begin position="345"/>
        <end position="449"/>
    </location>
</feature>
<dbReference type="InterPro" id="IPR036890">
    <property type="entry name" value="HATPase_C_sf"/>
</dbReference>
<feature type="transmembrane region" description="Helical" evidence="1">
    <location>
        <begin position="43"/>
        <end position="62"/>
    </location>
</feature>
<feature type="transmembrane region" description="Helical" evidence="1">
    <location>
        <begin position="68"/>
        <end position="88"/>
    </location>
</feature>
<dbReference type="PANTHER" id="PTHR40448:SF1">
    <property type="entry name" value="TWO-COMPONENT SENSOR HISTIDINE KINASE"/>
    <property type="match status" value="1"/>
</dbReference>
<evidence type="ECO:0000313" key="4">
    <source>
        <dbReference type="Proteomes" id="UP000664357"/>
    </source>
</evidence>
<proteinExistence type="predicted"/>
<feature type="transmembrane region" description="Helical" evidence="1">
    <location>
        <begin position="132"/>
        <end position="156"/>
    </location>
</feature>
<comment type="caution">
    <text evidence="3">The sequence shown here is derived from an EMBL/GenBank/DDBJ whole genome shotgun (WGS) entry which is preliminary data.</text>
</comment>
<keyword evidence="3" id="KW-0418">Kinase</keyword>
<evidence type="ECO:0000256" key="1">
    <source>
        <dbReference type="SAM" id="Phobius"/>
    </source>
</evidence>
<dbReference type="PANTHER" id="PTHR40448">
    <property type="entry name" value="TWO-COMPONENT SENSOR HISTIDINE KINASE"/>
    <property type="match status" value="1"/>
</dbReference>
<name>A0ABV0EJQ5_9ENTE</name>
<reference evidence="3 4" key="2">
    <citation type="submission" date="2024-02" db="EMBL/GenBank/DDBJ databases">
        <title>The Genome Sequence of Enterococcus sp. DIV0159.</title>
        <authorList>
            <person name="Earl A."/>
            <person name="Manson A."/>
            <person name="Gilmore M."/>
            <person name="Sanders J."/>
            <person name="Shea T."/>
            <person name="Howe W."/>
            <person name="Livny J."/>
            <person name="Cuomo C."/>
            <person name="Neafsey D."/>
            <person name="Birren B."/>
        </authorList>
    </citation>
    <scope>NUCLEOTIDE SEQUENCE [LARGE SCALE GENOMIC DNA]</scope>
    <source>
        <strain evidence="3 4">665A</strain>
    </source>
</reference>
<keyword evidence="1" id="KW-1133">Transmembrane helix</keyword>
<dbReference type="RefSeq" id="WP_347298773.1">
    <property type="nucleotide sequence ID" value="NZ_JAFREL020000001.1"/>
</dbReference>
<keyword evidence="1" id="KW-0812">Transmembrane</keyword>
<evidence type="ECO:0000313" key="3">
    <source>
        <dbReference type="EMBL" id="MEO1768857.1"/>
    </source>
</evidence>
<dbReference type="CDD" id="cd16935">
    <property type="entry name" value="HATPase_AgrC-ComD-like"/>
    <property type="match status" value="1"/>
</dbReference>
<protein>
    <submittedName>
        <fullName evidence="3">Two-component system, LytTR family, sensor histidine kinase AgrC</fullName>
    </submittedName>
</protein>
<keyword evidence="3" id="KW-0808">Transferase</keyword>
<feature type="transmembrane region" description="Helical" evidence="1">
    <location>
        <begin position="100"/>
        <end position="126"/>
    </location>
</feature>
<feature type="transmembrane region" description="Helical" evidence="1">
    <location>
        <begin position="168"/>
        <end position="193"/>
    </location>
</feature>
<gene>
    <name evidence="3" type="ORF">JZO67_000796</name>
</gene>
<dbReference type="GO" id="GO:0016301">
    <property type="term" value="F:kinase activity"/>
    <property type="evidence" value="ECO:0007669"/>
    <property type="project" value="UniProtKB-KW"/>
</dbReference>
<sequence length="452" mass="52502">MAQLEIIFLGNFFNLMLINFFSLFLTNMFLGQVFLWKKHKWHFFCNSLLFSLLISLVSLLDLSDRNQVSFLIYSIILAIQFISGYLLIRSFYPMINYAQNVMIQTISAAILAVFEYVLLSLFLGYIQSLPRLAILFASIPISFVQVGSATLFCYMARRSQVLMAVKGILDYPTFMLLFAGSFYFSDLIVYFRFFLNNDDRQVNSWLLSLIYLILLIIFGLWNLTIDQKKKWENTQLMLIQQQNYLRQMEEVQKEIKSVHHDYKNMLAGIYIHASEGNTKEIQKFLTDKFFQLDHRIEEKLKCQNQLLLIENPEIKGLLISKLAKAESQGITVQLEISDIFGNLPMDVSDLLRILGIFLDNAIEAVADLTQSMKKISIVVMQDDKYVVIRIKNPNELKILLHELMQPNFSTKGKNRGFGLANVRKILAKYPHILNDIDTQNDHFIQTLTIKKE</sequence>
<accession>A0ABV0EJQ5</accession>
<keyword evidence="1" id="KW-0472">Membrane</keyword>
<dbReference type="Proteomes" id="UP000664357">
    <property type="component" value="Unassembled WGS sequence"/>
</dbReference>
<dbReference type="Pfam" id="PF14501">
    <property type="entry name" value="HATPase_c_5"/>
    <property type="match status" value="1"/>
</dbReference>
<keyword evidence="4" id="KW-1185">Reference proteome</keyword>
<feature type="transmembrane region" description="Helical" evidence="1">
    <location>
        <begin position="12"/>
        <end position="36"/>
    </location>
</feature>
<reference evidence="3 4" key="1">
    <citation type="submission" date="2021-03" db="EMBL/GenBank/DDBJ databases">
        <authorList>
            <person name="Gilmore M.S."/>
            <person name="Schwartzman J."/>
            <person name="Van Tyne D."/>
            <person name="Martin M."/>
            <person name="Earl A.M."/>
            <person name="Manson A.L."/>
            <person name="Straub T."/>
            <person name="Salamzade R."/>
            <person name="Saavedra J."/>
            <person name="Lebreton F."/>
            <person name="Prichula J."/>
            <person name="Schaufler K."/>
            <person name="Gaca A."/>
            <person name="Sgardioli B."/>
            <person name="Wagenaar J."/>
            <person name="Strong T."/>
        </authorList>
    </citation>
    <scope>NUCLEOTIDE SEQUENCE [LARGE SCALE GENOMIC DNA]</scope>
    <source>
        <strain evidence="3 4">665A</strain>
    </source>
</reference>